<keyword evidence="12" id="KW-1185">Reference proteome</keyword>
<feature type="compositionally biased region" description="Polar residues" evidence="9">
    <location>
        <begin position="356"/>
        <end position="370"/>
    </location>
</feature>
<evidence type="ECO:0000313" key="11">
    <source>
        <dbReference type="EMBL" id="KAI5076839.1"/>
    </source>
</evidence>
<dbReference type="Proteomes" id="UP000886520">
    <property type="component" value="Chromosome 8"/>
</dbReference>
<dbReference type="EC" id="2.3.2.27" evidence="2"/>
<name>A0A9D4ZIL2_ADICA</name>
<feature type="region of interest" description="Disordered" evidence="9">
    <location>
        <begin position="495"/>
        <end position="525"/>
    </location>
</feature>
<evidence type="ECO:0000256" key="9">
    <source>
        <dbReference type="SAM" id="MobiDB-lite"/>
    </source>
</evidence>
<feature type="compositionally biased region" description="Polar residues" evidence="9">
    <location>
        <begin position="155"/>
        <end position="168"/>
    </location>
</feature>
<dbReference type="GO" id="GO:0016567">
    <property type="term" value="P:protein ubiquitination"/>
    <property type="evidence" value="ECO:0007669"/>
    <property type="project" value="TreeGrafter"/>
</dbReference>
<dbReference type="PANTHER" id="PTHR15710:SF217">
    <property type="entry name" value="E3 UBIQUITIN-PROTEIN LIGASE RDUF2"/>
    <property type="match status" value="1"/>
</dbReference>
<keyword evidence="3" id="KW-0808">Transferase</keyword>
<dbReference type="PROSITE" id="PS50089">
    <property type="entry name" value="ZF_RING_2"/>
    <property type="match status" value="1"/>
</dbReference>
<reference evidence="11" key="1">
    <citation type="submission" date="2021-01" db="EMBL/GenBank/DDBJ databases">
        <title>Adiantum capillus-veneris genome.</title>
        <authorList>
            <person name="Fang Y."/>
            <person name="Liao Q."/>
        </authorList>
    </citation>
    <scope>NUCLEOTIDE SEQUENCE</scope>
    <source>
        <strain evidence="11">H3</strain>
        <tissue evidence="11">Leaf</tissue>
    </source>
</reference>
<dbReference type="EMBL" id="JABFUD020000008">
    <property type="protein sequence ID" value="KAI5076839.1"/>
    <property type="molecule type" value="Genomic_DNA"/>
</dbReference>
<feature type="region of interest" description="Disordered" evidence="9">
    <location>
        <begin position="283"/>
        <end position="306"/>
    </location>
</feature>
<feature type="compositionally biased region" description="Polar residues" evidence="9">
    <location>
        <begin position="387"/>
        <end position="404"/>
    </location>
</feature>
<feature type="region of interest" description="Disordered" evidence="9">
    <location>
        <begin position="348"/>
        <end position="433"/>
    </location>
</feature>
<organism evidence="11 12">
    <name type="scientific">Adiantum capillus-veneris</name>
    <name type="common">Maidenhair fern</name>
    <dbReference type="NCBI Taxonomy" id="13818"/>
    <lineage>
        <taxon>Eukaryota</taxon>
        <taxon>Viridiplantae</taxon>
        <taxon>Streptophyta</taxon>
        <taxon>Embryophyta</taxon>
        <taxon>Tracheophyta</taxon>
        <taxon>Polypodiopsida</taxon>
        <taxon>Polypodiidae</taxon>
        <taxon>Polypodiales</taxon>
        <taxon>Pteridineae</taxon>
        <taxon>Pteridaceae</taxon>
        <taxon>Vittarioideae</taxon>
        <taxon>Adiantum</taxon>
    </lineage>
</organism>
<comment type="catalytic activity">
    <reaction evidence="1">
        <text>S-ubiquitinyl-[E2 ubiquitin-conjugating enzyme]-L-cysteine + [acceptor protein]-L-lysine = [E2 ubiquitin-conjugating enzyme]-L-cysteine + N(6)-ubiquitinyl-[acceptor protein]-L-lysine.</text>
        <dbReference type="EC" id="2.3.2.27"/>
    </reaction>
</comment>
<comment type="caution">
    <text evidence="11">The sequence shown here is derived from an EMBL/GenBank/DDBJ whole genome shotgun (WGS) entry which is preliminary data.</text>
</comment>
<dbReference type="Gene3D" id="3.30.40.10">
    <property type="entry name" value="Zinc/RING finger domain, C3HC4 (zinc finger)"/>
    <property type="match status" value="1"/>
</dbReference>
<protein>
    <recommendedName>
        <fullName evidence="2">RING-type E3 ubiquitin transferase</fullName>
        <ecNumber evidence="2">2.3.2.27</ecNumber>
    </recommendedName>
</protein>
<evidence type="ECO:0000256" key="2">
    <source>
        <dbReference type="ARBA" id="ARBA00012483"/>
    </source>
</evidence>
<dbReference type="AlphaFoldDB" id="A0A9D4ZIL2"/>
<dbReference type="InterPro" id="IPR013083">
    <property type="entry name" value="Znf_RING/FYVE/PHD"/>
</dbReference>
<sequence length="525" mass="55698">MSSSSFWCHFCHSIVRISSSSPSLFCPTCGFGFVEEISNEPGFLLISGTPRATDPASNVDGNLRDVAASRSPASGLGFLRRLFRSNRSSRQASEGRPSLLQVLEIASSLQRSRDGERSNEGGDTGSHTPLGFSFMNGDNNDLSRILGVRGEDRSSVSGIPSAEGSNSIVERPSDDTHAPRPIELLLHRLLSGILQSGRSGSLPASKAAIAAMPTFKISKRSLESEACGDLETLHECAVCKEVFEIGGEVKEMPCKHFYHSNCILPWLELHSSCPLCRQEMPVDEDERPSSSATSDPTAGPTGGEPTIVFIGISGTGVLVFSFIMLGAGSRNETINSGNLQGEQGNQVLGAVGNLGSGSSESTPGTLTGNARSGVESDERDSFEAGQILSSPSNDTEQVPDQSGSLGKRNETSEVSVGQNDSNLHEEECSNGNLRDVTREISTAQEGPGPSSTSLGLENWGERRLHQFISEGEADTSSGSRGRSFFSWFFRHAAARNTPPSTAEGSAESTSDCLTARPDDLDENAA</sequence>
<dbReference type="PANTHER" id="PTHR15710">
    <property type="entry name" value="E3 UBIQUITIN-PROTEIN LIGASE PRAJA"/>
    <property type="match status" value="1"/>
</dbReference>
<dbReference type="FunFam" id="3.30.40.10:FF:000022">
    <property type="entry name" value="E3 ubiquitin-protein ligase RING1-like"/>
    <property type="match status" value="1"/>
</dbReference>
<evidence type="ECO:0000256" key="7">
    <source>
        <dbReference type="ARBA" id="ARBA00022833"/>
    </source>
</evidence>
<feature type="compositionally biased region" description="Polar residues" evidence="9">
    <location>
        <begin position="412"/>
        <end position="421"/>
    </location>
</feature>
<evidence type="ECO:0000256" key="3">
    <source>
        <dbReference type="ARBA" id="ARBA00022679"/>
    </source>
</evidence>
<dbReference type="InterPro" id="IPR039525">
    <property type="entry name" value="RNF126-like_zinc-ribbon"/>
</dbReference>
<feature type="region of interest" description="Disordered" evidence="9">
    <location>
        <begin position="110"/>
        <end position="135"/>
    </location>
</feature>
<keyword evidence="4" id="KW-0479">Metal-binding</keyword>
<dbReference type="InterPro" id="IPR001841">
    <property type="entry name" value="Znf_RING"/>
</dbReference>
<feature type="compositionally biased region" description="Basic and acidic residues" evidence="9">
    <location>
        <begin position="111"/>
        <end position="120"/>
    </location>
</feature>
<dbReference type="GO" id="GO:0061630">
    <property type="term" value="F:ubiquitin protein ligase activity"/>
    <property type="evidence" value="ECO:0007669"/>
    <property type="project" value="UniProtKB-EC"/>
</dbReference>
<evidence type="ECO:0000256" key="8">
    <source>
        <dbReference type="PROSITE-ProRule" id="PRU00175"/>
    </source>
</evidence>
<evidence type="ECO:0000259" key="10">
    <source>
        <dbReference type="PROSITE" id="PS50089"/>
    </source>
</evidence>
<dbReference type="GO" id="GO:0005737">
    <property type="term" value="C:cytoplasm"/>
    <property type="evidence" value="ECO:0007669"/>
    <property type="project" value="TreeGrafter"/>
</dbReference>
<gene>
    <name evidence="11" type="ORF">GOP47_0008904</name>
</gene>
<dbReference type="SUPFAM" id="SSF57850">
    <property type="entry name" value="RING/U-box"/>
    <property type="match status" value="1"/>
</dbReference>
<dbReference type="OrthoDB" id="21204at2759"/>
<feature type="compositionally biased region" description="Polar residues" evidence="9">
    <location>
        <begin position="497"/>
        <end position="512"/>
    </location>
</feature>
<feature type="region of interest" description="Disordered" evidence="9">
    <location>
        <begin position="151"/>
        <end position="176"/>
    </location>
</feature>
<dbReference type="Pfam" id="PF14369">
    <property type="entry name" value="Zn_ribbon_19"/>
    <property type="match status" value="1"/>
</dbReference>
<dbReference type="SMART" id="SM00184">
    <property type="entry name" value="RING"/>
    <property type="match status" value="1"/>
</dbReference>
<proteinExistence type="predicted"/>
<evidence type="ECO:0000313" key="12">
    <source>
        <dbReference type="Proteomes" id="UP000886520"/>
    </source>
</evidence>
<evidence type="ECO:0000256" key="5">
    <source>
        <dbReference type="ARBA" id="ARBA00022771"/>
    </source>
</evidence>
<keyword evidence="5 8" id="KW-0863">Zinc-finger</keyword>
<evidence type="ECO:0000256" key="6">
    <source>
        <dbReference type="ARBA" id="ARBA00022786"/>
    </source>
</evidence>
<feature type="domain" description="RING-type" evidence="10">
    <location>
        <begin position="236"/>
        <end position="277"/>
    </location>
</feature>
<accession>A0A9D4ZIL2</accession>
<keyword evidence="7" id="KW-0862">Zinc</keyword>
<dbReference type="CDD" id="cd16667">
    <property type="entry name" value="RING-H2_RNF126-like"/>
    <property type="match status" value="1"/>
</dbReference>
<dbReference type="GO" id="GO:0008270">
    <property type="term" value="F:zinc ion binding"/>
    <property type="evidence" value="ECO:0007669"/>
    <property type="project" value="UniProtKB-KW"/>
</dbReference>
<keyword evidence="6" id="KW-0833">Ubl conjugation pathway</keyword>
<evidence type="ECO:0000256" key="4">
    <source>
        <dbReference type="ARBA" id="ARBA00022723"/>
    </source>
</evidence>
<evidence type="ECO:0000256" key="1">
    <source>
        <dbReference type="ARBA" id="ARBA00000900"/>
    </source>
</evidence>
<dbReference type="Pfam" id="PF13639">
    <property type="entry name" value="zf-RING_2"/>
    <property type="match status" value="1"/>
</dbReference>